<gene>
    <name evidence="10" type="primary">Necator_chrIV.g16727</name>
    <name evidence="10" type="ORF">RB195_003430</name>
</gene>
<dbReference type="PIRSF" id="PIRSF000168">
    <property type="entry name" value="Acyl-CoA_oxidase"/>
    <property type="match status" value="1"/>
</dbReference>
<dbReference type="Proteomes" id="UP001303046">
    <property type="component" value="Unassembled WGS sequence"/>
</dbReference>
<reference evidence="10 11" key="1">
    <citation type="submission" date="2023-08" db="EMBL/GenBank/DDBJ databases">
        <title>A Necator americanus chromosomal reference genome.</title>
        <authorList>
            <person name="Ilik V."/>
            <person name="Petrzelkova K.J."/>
            <person name="Pardy F."/>
            <person name="Fuh T."/>
            <person name="Niatou-Singa F.S."/>
            <person name="Gouil Q."/>
            <person name="Baker L."/>
            <person name="Ritchie M.E."/>
            <person name="Jex A.R."/>
            <person name="Gazzola D."/>
            <person name="Li H."/>
            <person name="Toshio Fujiwara R."/>
            <person name="Zhan B."/>
            <person name="Aroian R.V."/>
            <person name="Pafco B."/>
            <person name="Schwarz E.M."/>
        </authorList>
    </citation>
    <scope>NUCLEOTIDE SEQUENCE [LARGE SCALE GENOMIC DNA]</scope>
    <source>
        <strain evidence="10 11">Aroian</strain>
        <tissue evidence="10">Whole animal</tissue>
    </source>
</reference>
<dbReference type="PANTHER" id="PTHR10909:SF390">
    <property type="entry name" value="PEROXISOMAL ACYL-COENZYME A OXIDASE 3"/>
    <property type="match status" value="1"/>
</dbReference>
<dbReference type="InterPro" id="IPR046373">
    <property type="entry name" value="Acyl-CoA_Oxase/DH_mid-dom_sf"/>
</dbReference>
<dbReference type="InterPro" id="IPR002655">
    <property type="entry name" value="Acyl-CoA_oxidase_C"/>
</dbReference>
<comment type="pathway">
    <text evidence="2">Lipid metabolism.</text>
</comment>
<comment type="similarity">
    <text evidence="3 7">Belongs to the acyl-CoA oxidase family.</text>
</comment>
<dbReference type="PANTHER" id="PTHR10909">
    <property type="entry name" value="ELECTRON TRANSPORT OXIDOREDUCTASE"/>
    <property type="match status" value="1"/>
</dbReference>
<dbReference type="EMBL" id="JAVFWL010000004">
    <property type="protein sequence ID" value="KAK6752002.1"/>
    <property type="molecule type" value="Genomic_DNA"/>
</dbReference>
<accession>A0ABR1DNI9</accession>
<protein>
    <recommendedName>
        <fullName evidence="7">Acyl-coenzyme A oxidase</fullName>
    </recommendedName>
</protein>
<evidence type="ECO:0000313" key="10">
    <source>
        <dbReference type="EMBL" id="KAK6752002.1"/>
    </source>
</evidence>
<keyword evidence="5 7" id="KW-0274">FAD</keyword>
<dbReference type="InterPro" id="IPR012258">
    <property type="entry name" value="Acyl-CoA_oxidase"/>
</dbReference>
<evidence type="ECO:0000256" key="2">
    <source>
        <dbReference type="ARBA" id="ARBA00005189"/>
    </source>
</evidence>
<dbReference type="Gene3D" id="1.10.540.10">
    <property type="entry name" value="Acyl-CoA dehydrogenase/oxidase, N-terminal domain"/>
    <property type="match status" value="1"/>
</dbReference>
<comment type="caution">
    <text evidence="10">The sequence shown here is derived from an EMBL/GenBank/DDBJ whole genome shotgun (WGS) entry which is preliminary data.</text>
</comment>
<name>A0ABR1DNI9_NECAM</name>
<organism evidence="10 11">
    <name type="scientific">Necator americanus</name>
    <name type="common">Human hookworm</name>
    <dbReference type="NCBI Taxonomy" id="51031"/>
    <lineage>
        <taxon>Eukaryota</taxon>
        <taxon>Metazoa</taxon>
        <taxon>Ecdysozoa</taxon>
        <taxon>Nematoda</taxon>
        <taxon>Chromadorea</taxon>
        <taxon>Rhabditida</taxon>
        <taxon>Rhabditina</taxon>
        <taxon>Rhabditomorpha</taxon>
        <taxon>Strongyloidea</taxon>
        <taxon>Ancylostomatidae</taxon>
        <taxon>Bunostominae</taxon>
        <taxon>Necator</taxon>
    </lineage>
</organism>
<evidence type="ECO:0000313" key="11">
    <source>
        <dbReference type="Proteomes" id="UP001303046"/>
    </source>
</evidence>
<feature type="domain" description="Acyl-CoA oxidase C-alpha1" evidence="9">
    <location>
        <begin position="313"/>
        <end position="477"/>
    </location>
</feature>
<feature type="domain" description="Acyl-CoA oxidase C-terminal" evidence="8">
    <location>
        <begin position="510"/>
        <end position="683"/>
    </location>
</feature>
<keyword evidence="4 7" id="KW-0285">Flavoprotein</keyword>
<evidence type="ECO:0000256" key="4">
    <source>
        <dbReference type="ARBA" id="ARBA00022630"/>
    </source>
</evidence>
<proteinExistence type="inferred from homology"/>
<sequence>MCALACLKFKPPSNVVLKSASTTSFRKPFIRKMTSPLDDYRKRAIFFWSDLRNDVEGVNTTRIKEEIYSILDREPLFARDFRRLSLKEHREINHKRWKRIIELGLVYDQFEDLERYQCLTEVLETYDQGLSARLALHSSVFMTALVSMGTDRHREIIKKAKRNEIVGCFCLTEVSHGSNTQEIQTTATFDNGEFVFNCPNEGAIKCWAGNLAQSATHAVVFAQLHVSGKCEGVHAFVLQVRNMETFEPLPGIVIGDMGEKPGAWNGVENGWMEFKDHRAPLWTLLNKGCEVTEAGSYFSHYKSSSERQSVSLGALSVGRIGIIGKGIIACGLAATIGIRYSACRKQFGPKKGAEIPVLDYPLQQHRLFPYLAGHFTLRAFHKKFLEHFTEYMMRVMQGEKSDELANFAKEVHALSAAAKPVATWFGVQALDEARRACGGHGFLYCSRLNELRDSFDPSQTFEGENNMILQQTSNILLEKSREEYMDSPMKTFDVLYGESSNFRDFGEDILEDVLNAYRWLIKYYLHETRDAYDEFLKETQNDTFESRYETQVHRAQLLSIAYAEYVIVKWAADAYRSLENPRVYQVLLRMPSLYGLYSLEKHLGSFYMGGYTYTEQFGEGIRRSIRQLEADLLPDSVSLVDAIAPPDFVLNSALGMSDGKPYDHMMKEFRSHTNMKPDWWQDLRDFLKENAKKSKL</sequence>
<keyword evidence="6" id="KW-0560">Oxidoreductase</keyword>
<dbReference type="Gene3D" id="1.20.140.10">
    <property type="entry name" value="Butyryl-CoA Dehydrogenase, subunit A, domain 3"/>
    <property type="match status" value="2"/>
</dbReference>
<dbReference type="Pfam" id="PF22924">
    <property type="entry name" value="ACOX_C_alpha1"/>
    <property type="match status" value="1"/>
</dbReference>
<evidence type="ECO:0000259" key="9">
    <source>
        <dbReference type="Pfam" id="PF22924"/>
    </source>
</evidence>
<evidence type="ECO:0000259" key="8">
    <source>
        <dbReference type="Pfam" id="PF01756"/>
    </source>
</evidence>
<evidence type="ECO:0000256" key="5">
    <source>
        <dbReference type="ARBA" id="ARBA00022827"/>
    </source>
</evidence>
<comment type="cofactor">
    <cofactor evidence="1">
        <name>FAD</name>
        <dbReference type="ChEBI" id="CHEBI:57692"/>
    </cofactor>
</comment>
<evidence type="ECO:0000256" key="3">
    <source>
        <dbReference type="ARBA" id="ARBA00006288"/>
    </source>
</evidence>
<dbReference type="Gene3D" id="2.40.110.10">
    <property type="entry name" value="Butyryl-CoA Dehydrogenase, subunit A, domain 2"/>
    <property type="match status" value="1"/>
</dbReference>
<dbReference type="InterPro" id="IPR009100">
    <property type="entry name" value="AcylCoA_DH/oxidase_NM_dom_sf"/>
</dbReference>
<keyword evidence="11" id="KW-1185">Reference proteome</keyword>
<evidence type="ECO:0000256" key="7">
    <source>
        <dbReference type="PIRNR" id="PIRNR000168"/>
    </source>
</evidence>
<dbReference type="Pfam" id="PF01756">
    <property type="entry name" value="ACOX"/>
    <property type="match status" value="1"/>
</dbReference>
<evidence type="ECO:0000256" key="6">
    <source>
        <dbReference type="ARBA" id="ARBA00023002"/>
    </source>
</evidence>
<evidence type="ECO:0000256" key="1">
    <source>
        <dbReference type="ARBA" id="ARBA00001974"/>
    </source>
</evidence>
<dbReference type="InterPro" id="IPR037069">
    <property type="entry name" value="AcylCoA_DH/ox_N_sf"/>
</dbReference>
<dbReference type="SUPFAM" id="SSF56645">
    <property type="entry name" value="Acyl-CoA dehydrogenase NM domain-like"/>
    <property type="match status" value="1"/>
</dbReference>
<dbReference type="InterPro" id="IPR055060">
    <property type="entry name" value="ACOX_C_alpha1"/>
</dbReference>
<dbReference type="InterPro" id="IPR036250">
    <property type="entry name" value="AcylCo_DH-like_C"/>
</dbReference>
<dbReference type="SUPFAM" id="SSF47203">
    <property type="entry name" value="Acyl-CoA dehydrogenase C-terminal domain-like"/>
    <property type="match status" value="2"/>
</dbReference>